<keyword evidence="1" id="KW-0812">Transmembrane</keyword>
<reference evidence="2 3" key="1">
    <citation type="journal article" date="2017" name="Int. J. Syst. Evol. Microbiol.">
        <title>Pseudokineococcus basanitobsidens sp. nov., isolated from volcanic rock.</title>
        <authorList>
            <person name="Lee D.W."/>
            <person name="Park M.Y."/>
            <person name="Kim J.J."/>
            <person name="Kim B.S."/>
        </authorList>
    </citation>
    <scope>NUCLEOTIDE SEQUENCE [LARGE SCALE GENOMIC DNA]</scope>
    <source>
        <strain evidence="2 3">DSM 103726</strain>
    </source>
</reference>
<dbReference type="RefSeq" id="WP_339573321.1">
    <property type="nucleotide sequence ID" value="NZ_JBBIAA010000001.1"/>
</dbReference>
<keyword evidence="3" id="KW-1185">Reference proteome</keyword>
<sequence length="138" mass="14621">MILSSLDQISWLGVLVSVVVFAGLGALYFMVLVPRQYLAALGRQDAPPAPRRTVDAVGPLVTTVLLVLTSAVLVAALDLQTVTDAVVFGVLVGVGYLVSMTFTIAINPNFPHPIRYGLLNTPYFLLGSVITAVLLVVL</sequence>
<comment type="caution">
    <text evidence="2">The sequence shown here is derived from an EMBL/GenBank/DDBJ whole genome shotgun (WGS) entry which is preliminary data.</text>
</comment>
<keyword evidence="1" id="KW-1133">Transmembrane helix</keyword>
<proteinExistence type="predicted"/>
<dbReference type="Proteomes" id="UP001387100">
    <property type="component" value="Unassembled WGS sequence"/>
</dbReference>
<dbReference type="Pfam" id="PF08570">
    <property type="entry name" value="DUF1761"/>
    <property type="match status" value="1"/>
</dbReference>
<dbReference type="InterPro" id="IPR035973">
    <property type="entry name" value="Cyt_c_oxidase_su3-like_sf"/>
</dbReference>
<keyword evidence="1" id="KW-0472">Membrane</keyword>
<feature type="transmembrane region" description="Helical" evidence="1">
    <location>
        <begin position="12"/>
        <end position="33"/>
    </location>
</feature>
<feature type="transmembrane region" description="Helical" evidence="1">
    <location>
        <begin position="85"/>
        <end position="106"/>
    </location>
</feature>
<dbReference type="InterPro" id="IPR013879">
    <property type="entry name" value="DUF1761"/>
</dbReference>
<organism evidence="2 3">
    <name type="scientific">Pseudokineococcus basanitobsidens</name>
    <dbReference type="NCBI Taxonomy" id="1926649"/>
    <lineage>
        <taxon>Bacteria</taxon>
        <taxon>Bacillati</taxon>
        <taxon>Actinomycetota</taxon>
        <taxon>Actinomycetes</taxon>
        <taxon>Kineosporiales</taxon>
        <taxon>Kineosporiaceae</taxon>
        <taxon>Pseudokineococcus</taxon>
    </lineage>
</organism>
<evidence type="ECO:0000313" key="3">
    <source>
        <dbReference type="Proteomes" id="UP001387100"/>
    </source>
</evidence>
<evidence type="ECO:0000313" key="2">
    <source>
        <dbReference type="EMBL" id="MEJ5943931.1"/>
    </source>
</evidence>
<feature type="transmembrane region" description="Helical" evidence="1">
    <location>
        <begin position="54"/>
        <end position="79"/>
    </location>
</feature>
<feature type="transmembrane region" description="Helical" evidence="1">
    <location>
        <begin position="118"/>
        <end position="137"/>
    </location>
</feature>
<dbReference type="EMBL" id="JBBIAA010000001">
    <property type="protein sequence ID" value="MEJ5943931.1"/>
    <property type="molecule type" value="Genomic_DNA"/>
</dbReference>
<name>A0ABU8RFU9_9ACTN</name>
<accession>A0ABU8RFU9</accession>
<gene>
    <name evidence="2" type="ORF">WDZ17_01300</name>
</gene>
<evidence type="ECO:0000256" key="1">
    <source>
        <dbReference type="SAM" id="Phobius"/>
    </source>
</evidence>
<protein>
    <submittedName>
        <fullName evidence="2">DUF1761 family protein</fullName>
    </submittedName>
</protein>
<dbReference type="SUPFAM" id="SSF81452">
    <property type="entry name" value="Cytochrome c oxidase subunit III-like"/>
    <property type="match status" value="1"/>
</dbReference>